<sequence length="247" mass="28234">MLTLIRQELYKQLHGKFYIGWGIVTLVMALFAGFVYHSSKELSQINANGPIFSSAIIVVLVAMIVFASSILTTDFSNNTVKYLFARQFSRGKIFLSKLVTIVVMYIYLLVVSFVSTFIANVIFNKMRSMPFDVFGNRISGMSFYLFLMLSLVLLISCLFKSNAVAIAIGIVFYFVVNIINPFLSIFIYYHSWVKYVPLTFLNVYSQTISPMMSEMTKLSLTEMRVGSIIWGIVFLLITYVVYNRRNV</sequence>
<keyword evidence="1" id="KW-0472">Membrane</keyword>
<evidence type="ECO:0000313" key="2">
    <source>
        <dbReference type="EMBL" id="KOY75832.1"/>
    </source>
</evidence>
<dbReference type="PANTHER" id="PTHR37305">
    <property type="entry name" value="INTEGRAL MEMBRANE PROTEIN-RELATED"/>
    <property type="match status" value="1"/>
</dbReference>
<feature type="transmembrane region" description="Helical" evidence="1">
    <location>
        <begin position="143"/>
        <end position="159"/>
    </location>
</feature>
<evidence type="ECO:0008006" key="4">
    <source>
        <dbReference type="Google" id="ProtNLM"/>
    </source>
</evidence>
<name>A0A0M9DC41_9LACO</name>
<feature type="transmembrane region" description="Helical" evidence="1">
    <location>
        <begin position="94"/>
        <end position="123"/>
    </location>
</feature>
<dbReference type="Pfam" id="PF12730">
    <property type="entry name" value="ABC2_membrane_4"/>
    <property type="match status" value="1"/>
</dbReference>
<proteinExistence type="predicted"/>
<reference evidence="2 3" key="1">
    <citation type="journal article" date="2015" name="Genome Biol. Evol.">
        <title>Functionally Structured Genomes in Lactobacillus kunkeei Colonizing the Honey Crop and Food Products of Honeybees and Stingless Bees.</title>
        <authorList>
            <person name="Tamarit D."/>
            <person name="Ellegaard K.M."/>
            <person name="Wikander J."/>
            <person name="Olofsson T."/>
            <person name="Vasquez A."/>
            <person name="Andersson S.G."/>
        </authorList>
    </citation>
    <scope>NUCLEOTIDE SEQUENCE [LARGE SCALE GENOMIC DNA]</scope>
    <source>
        <strain evidence="2 3">LAko</strain>
    </source>
</reference>
<dbReference type="RefSeq" id="WP_053792068.1">
    <property type="nucleotide sequence ID" value="NZ_JXCY01000007.1"/>
</dbReference>
<keyword evidence="1" id="KW-1133">Transmembrane helix</keyword>
<evidence type="ECO:0000313" key="3">
    <source>
        <dbReference type="Proteomes" id="UP000037778"/>
    </source>
</evidence>
<evidence type="ECO:0000256" key="1">
    <source>
        <dbReference type="SAM" id="Phobius"/>
    </source>
</evidence>
<keyword evidence="3" id="KW-1185">Reference proteome</keyword>
<dbReference type="EMBL" id="JXCY01000007">
    <property type="protein sequence ID" value="KOY75832.1"/>
    <property type="molecule type" value="Genomic_DNA"/>
</dbReference>
<dbReference type="PANTHER" id="PTHR37305:SF1">
    <property type="entry name" value="MEMBRANE PROTEIN"/>
    <property type="match status" value="1"/>
</dbReference>
<keyword evidence="1" id="KW-0812">Transmembrane</keyword>
<feature type="transmembrane region" description="Helical" evidence="1">
    <location>
        <begin position="166"/>
        <end position="189"/>
    </location>
</feature>
<organism evidence="2 3">
    <name type="scientific">Apilactobacillus kunkeei</name>
    <dbReference type="NCBI Taxonomy" id="148814"/>
    <lineage>
        <taxon>Bacteria</taxon>
        <taxon>Bacillati</taxon>
        <taxon>Bacillota</taxon>
        <taxon>Bacilli</taxon>
        <taxon>Lactobacillales</taxon>
        <taxon>Lactobacillaceae</taxon>
        <taxon>Apilactobacillus</taxon>
    </lineage>
</organism>
<dbReference type="AlphaFoldDB" id="A0A0M9DC41"/>
<protein>
    <recommendedName>
        <fullName evidence="4">ABC transporter permease</fullName>
    </recommendedName>
</protein>
<comment type="caution">
    <text evidence="2">The sequence shown here is derived from an EMBL/GenBank/DDBJ whole genome shotgun (WGS) entry which is preliminary data.</text>
</comment>
<feature type="transmembrane region" description="Helical" evidence="1">
    <location>
        <begin position="21"/>
        <end position="39"/>
    </location>
</feature>
<dbReference type="PATRIC" id="fig|148814.8.peg.1178"/>
<gene>
    <name evidence="2" type="ORF">RZ71_02530</name>
</gene>
<accession>A0A0M9DC41</accession>
<feature type="transmembrane region" description="Helical" evidence="1">
    <location>
        <begin position="223"/>
        <end position="242"/>
    </location>
</feature>
<dbReference type="Proteomes" id="UP000037778">
    <property type="component" value="Unassembled WGS sequence"/>
</dbReference>
<feature type="transmembrane region" description="Helical" evidence="1">
    <location>
        <begin position="51"/>
        <end position="73"/>
    </location>
</feature>